<accession>A0ABM9EFW4</accession>
<comment type="caution">
    <text evidence="1">The sequence shown here is derived from an EMBL/GenBank/DDBJ whole genome shotgun (WGS) entry which is preliminary data.</text>
</comment>
<reference evidence="1 2" key="1">
    <citation type="submission" date="2022-03" db="EMBL/GenBank/DDBJ databases">
        <authorList>
            <person name="Brunel B."/>
        </authorList>
    </citation>
    <scope>NUCLEOTIDE SEQUENCE [LARGE SCALE GENOMIC DNA]</scope>
    <source>
        <strain evidence="1">STM5069sample</strain>
    </source>
</reference>
<dbReference type="EMBL" id="CAKXZT010000165">
    <property type="protein sequence ID" value="CAH2408260.1"/>
    <property type="molecule type" value="Genomic_DNA"/>
</dbReference>
<protein>
    <recommendedName>
        <fullName evidence="3">Alanine dehydrogenase/pyridine nucleotide transhydrogenase NAD(H)-binding domain-containing protein</fullName>
    </recommendedName>
</protein>
<keyword evidence="2" id="KW-1185">Reference proteome</keyword>
<organism evidence="1 2">
    <name type="scientific">Mesorhizobium escarrei</name>
    <dbReference type="NCBI Taxonomy" id="666018"/>
    <lineage>
        <taxon>Bacteria</taxon>
        <taxon>Pseudomonadati</taxon>
        <taxon>Pseudomonadota</taxon>
        <taxon>Alphaproteobacteria</taxon>
        <taxon>Hyphomicrobiales</taxon>
        <taxon>Phyllobacteriaceae</taxon>
        <taxon>Mesorhizobium</taxon>
    </lineage>
</organism>
<gene>
    <name evidence="1" type="ORF">MES5069_670004</name>
</gene>
<evidence type="ECO:0000313" key="1">
    <source>
        <dbReference type="EMBL" id="CAH2408260.1"/>
    </source>
</evidence>
<proteinExistence type="predicted"/>
<dbReference type="Proteomes" id="UP001153050">
    <property type="component" value="Unassembled WGS sequence"/>
</dbReference>
<evidence type="ECO:0000313" key="2">
    <source>
        <dbReference type="Proteomes" id="UP001153050"/>
    </source>
</evidence>
<evidence type="ECO:0008006" key="3">
    <source>
        <dbReference type="Google" id="ProtNLM"/>
    </source>
</evidence>
<sequence length="80" mass="8520">MLVTSAVTALDYDATALLRRAEVKVEVCMPGSLRSKGGGAVSSSSTGMCASSIPSTPRWAAPYARNWLSTWVRNVMRLAT</sequence>
<name>A0ABM9EFW4_9HYPH</name>